<evidence type="ECO:0000313" key="1">
    <source>
        <dbReference type="EMBL" id="AKT42275.1"/>
    </source>
</evidence>
<dbReference type="EMBL" id="CP012159">
    <property type="protein sequence ID" value="AKT42275.1"/>
    <property type="molecule type" value="Genomic_DNA"/>
</dbReference>
<sequence length="78" mass="8776">MQDTRHPERAIHDGEPMVVLANRELTPRRKVVQISCVVEGQGGAAIQQNEGASCRGYLHSLEMSIDDEDRDVEWLHPP</sequence>
<accession>A0A0K1EMZ8</accession>
<dbReference type="STRING" id="52.CMC5_064980"/>
<dbReference type="AlphaFoldDB" id="A0A0K1EMZ8"/>
<reference evidence="1 2" key="1">
    <citation type="submission" date="2015-07" db="EMBL/GenBank/DDBJ databases">
        <title>Genome analysis of myxobacterium Chondromyces crocatus Cm c5 reveals a high potential for natural compound synthesis and the genetic basis for the loss of fruiting body formation.</title>
        <authorList>
            <person name="Zaburannyi N."/>
            <person name="Bunk B."/>
            <person name="Maier J."/>
            <person name="Overmann J."/>
            <person name="Mueller R."/>
        </authorList>
    </citation>
    <scope>NUCLEOTIDE SEQUENCE [LARGE SCALE GENOMIC DNA]</scope>
    <source>
        <strain evidence="1 2">Cm c5</strain>
    </source>
</reference>
<keyword evidence="2" id="KW-1185">Reference proteome</keyword>
<proteinExistence type="predicted"/>
<evidence type="ECO:0000313" key="2">
    <source>
        <dbReference type="Proteomes" id="UP000067626"/>
    </source>
</evidence>
<dbReference type="KEGG" id="ccro:CMC5_064980"/>
<organism evidence="1 2">
    <name type="scientific">Chondromyces crocatus</name>
    <dbReference type="NCBI Taxonomy" id="52"/>
    <lineage>
        <taxon>Bacteria</taxon>
        <taxon>Pseudomonadati</taxon>
        <taxon>Myxococcota</taxon>
        <taxon>Polyangia</taxon>
        <taxon>Polyangiales</taxon>
        <taxon>Polyangiaceae</taxon>
        <taxon>Chondromyces</taxon>
    </lineage>
</organism>
<gene>
    <name evidence="1" type="ORF">CMC5_064980</name>
</gene>
<protein>
    <submittedName>
        <fullName evidence="1">Uncharacterized protein</fullName>
    </submittedName>
</protein>
<name>A0A0K1EMZ8_CHOCO</name>
<dbReference type="Proteomes" id="UP000067626">
    <property type="component" value="Chromosome"/>
</dbReference>